<dbReference type="Gene3D" id="1.10.1040.10">
    <property type="entry name" value="N-(1-d-carboxylethyl)-l-norvaline Dehydrogenase, domain 2"/>
    <property type="match status" value="1"/>
</dbReference>
<comment type="caution">
    <text evidence="4">The sequence shown here is derived from an EMBL/GenBank/DDBJ whole genome shotgun (WGS) entry which is preliminary data.</text>
</comment>
<name>A0ABV9FHD7_9BACL</name>
<sequence>MGDRTVVHFGAGALGRGMVVPLLHESGYNVVLADTNAELNAALNRERGYRLAISDGDSVERKIGIVEAVSPITEGDKLAAYMKQANVITTSVRRENLIHVARTVAETWGHQDGEGRRIICCENIEHVGRYFSGLLEQAAEDEGQHARLRRVAVPDTIVDRICAANWPENTDVVSEVYHECSVDAATLADTGIALIPSVERIEQHFSRKRLLLNTYADAISFLAKAEDLTYLYEAARSEEINRRIEPYMALLQEVLKLEFGCDEAMLRSWREKYKQRLGNDGIPRELGTVARNLKAKLAPGERFVWPLLKLQERGIDIDQGAAFLAHLIRVGTRLEPDSDLLQSGLYELWNGSPAGRQLYEQVRAHLDSANRPSP</sequence>
<evidence type="ECO:0000313" key="4">
    <source>
        <dbReference type="EMBL" id="MFC4601097.1"/>
    </source>
</evidence>
<accession>A0ABV9FHD7</accession>
<dbReference type="PRINTS" id="PR00084">
    <property type="entry name" value="MTLDHDRGNASE"/>
</dbReference>
<organism evidence="4 5">
    <name type="scientific">Cohnella hongkongensis</name>
    <dbReference type="NCBI Taxonomy" id="178337"/>
    <lineage>
        <taxon>Bacteria</taxon>
        <taxon>Bacillati</taxon>
        <taxon>Bacillota</taxon>
        <taxon>Bacilli</taxon>
        <taxon>Bacillales</taxon>
        <taxon>Paenibacillaceae</taxon>
        <taxon>Cohnella</taxon>
    </lineage>
</organism>
<gene>
    <name evidence="4" type="ORF">ACFO3S_22840</name>
</gene>
<keyword evidence="1" id="KW-0560">Oxidoreductase</keyword>
<dbReference type="SUPFAM" id="SSF51735">
    <property type="entry name" value="NAD(P)-binding Rossmann-fold domains"/>
    <property type="match status" value="1"/>
</dbReference>
<evidence type="ECO:0000256" key="2">
    <source>
        <dbReference type="ARBA" id="ARBA00048615"/>
    </source>
</evidence>
<proteinExistence type="predicted"/>
<keyword evidence="5" id="KW-1185">Reference proteome</keyword>
<reference evidence="5" key="1">
    <citation type="journal article" date="2019" name="Int. J. Syst. Evol. Microbiol.">
        <title>The Global Catalogue of Microorganisms (GCM) 10K type strain sequencing project: providing services to taxonomists for standard genome sequencing and annotation.</title>
        <authorList>
            <consortium name="The Broad Institute Genomics Platform"/>
            <consortium name="The Broad Institute Genome Sequencing Center for Infectious Disease"/>
            <person name="Wu L."/>
            <person name="Ma J."/>
        </authorList>
    </citation>
    <scope>NUCLEOTIDE SEQUENCE [LARGE SCALE GENOMIC DNA]</scope>
    <source>
        <strain evidence="5">CCUG 49571</strain>
    </source>
</reference>
<dbReference type="Proteomes" id="UP001596028">
    <property type="component" value="Unassembled WGS sequence"/>
</dbReference>
<dbReference type="Pfam" id="PF01232">
    <property type="entry name" value="Mannitol_dh"/>
    <property type="match status" value="1"/>
</dbReference>
<dbReference type="RefSeq" id="WP_378100765.1">
    <property type="nucleotide sequence ID" value="NZ_JBHSEP010000022.1"/>
</dbReference>
<dbReference type="PANTHER" id="PTHR30524">
    <property type="entry name" value="MANNITOL-1-PHOSPHATE 5-DEHYDROGENASE"/>
    <property type="match status" value="1"/>
</dbReference>
<dbReference type="EMBL" id="JBHSEP010000022">
    <property type="protein sequence ID" value="MFC4601097.1"/>
    <property type="molecule type" value="Genomic_DNA"/>
</dbReference>
<dbReference type="InterPro" id="IPR013131">
    <property type="entry name" value="Mannitol_DH_N"/>
</dbReference>
<dbReference type="SUPFAM" id="SSF48179">
    <property type="entry name" value="6-phosphogluconate dehydrogenase C-terminal domain-like"/>
    <property type="match status" value="1"/>
</dbReference>
<evidence type="ECO:0000259" key="3">
    <source>
        <dbReference type="Pfam" id="PF01232"/>
    </source>
</evidence>
<comment type="catalytic activity">
    <reaction evidence="2">
        <text>D-mannitol 1-phosphate + NAD(+) = beta-D-fructose 6-phosphate + NADH + H(+)</text>
        <dbReference type="Rhea" id="RHEA:19661"/>
        <dbReference type="ChEBI" id="CHEBI:15378"/>
        <dbReference type="ChEBI" id="CHEBI:57540"/>
        <dbReference type="ChEBI" id="CHEBI:57634"/>
        <dbReference type="ChEBI" id="CHEBI:57945"/>
        <dbReference type="ChEBI" id="CHEBI:61381"/>
        <dbReference type="EC" id="1.1.1.17"/>
    </reaction>
</comment>
<dbReference type="InterPro" id="IPR036291">
    <property type="entry name" value="NAD(P)-bd_dom_sf"/>
</dbReference>
<dbReference type="PANTHER" id="PTHR30524:SF0">
    <property type="entry name" value="ALTRONATE OXIDOREDUCTASE-RELATED"/>
    <property type="match status" value="1"/>
</dbReference>
<protein>
    <recommendedName>
        <fullName evidence="3">Mannitol dehydrogenase N-terminal domain-containing protein</fullName>
    </recommendedName>
</protein>
<dbReference type="InterPro" id="IPR008927">
    <property type="entry name" value="6-PGluconate_DH-like_C_sf"/>
</dbReference>
<evidence type="ECO:0000256" key="1">
    <source>
        <dbReference type="ARBA" id="ARBA00023002"/>
    </source>
</evidence>
<dbReference type="InterPro" id="IPR000669">
    <property type="entry name" value="Mannitol_DH"/>
</dbReference>
<dbReference type="InterPro" id="IPR013328">
    <property type="entry name" value="6PGD_dom2"/>
</dbReference>
<evidence type="ECO:0000313" key="5">
    <source>
        <dbReference type="Proteomes" id="UP001596028"/>
    </source>
</evidence>
<feature type="domain" description="Mannitol dehydrogenase N-terminal" evidence="3">
    <location>
        <begin position="5"/>
        <end position="189"/>
    </location>
</feature>
<dbReference type="Gene3D" id="3.40.50.720">
    <property type="entry name" value="NAD(P)-binding Rossmann-like Domain"/>
    <property type="match status" value="1"/>
</dbReference>